<name>A0A0N5ATW0_9BILA</name>
<evidence type="ECO:0000313" key="1">
    <source>
        <dbReference type="Proteomes" id="UP000046393"/>
    </source>
</evidence>
<accession>A0A0N5ATW0</accession>
<evidence type="ECO:0000313" key="2">
    <source>
        <dbReference type="WBParaSite" id="SMUV_0000828001-mRNA-1"/>
    </source>
</evidence>
<dbReference type="WBParaSite" id="SMUV_0000828001-mRNA-1">
    <property type="protein sequence ID" value="SMUV_0000828001-mRNA-1"/>
    <property type="gene ID" value="SMUV_0000828001"/>
</dbReference>
<dbReference type="AlphaFoldDB" id="A0A0N5ATW0"/>
<organism evidence="1 2">
    <name type="scientific">Syphacia muris</name>
    <dbReference type="NCBI Taxonomy" id="451379"/>
    <lineage>
        <taxon>Eukaryota</taxon>
        <taxon>Metazoa</taxon>
        <taxon>Ecdysozoa</taxon>
        <taxon>Nematoda</taxon>
        <taxon>Chromadorea</taxon>
        <taxon>Rhabditida</taxon>
        <taxon>Spirurina</taxon>
        <taxon>Oxyuridomorpha</taxon>
        <taxon>Oxyuroidea</taxon>
        <taxon>Oxyuridae</taxon>
        <taxon>Syphacia</taxon>
    </lineage>
</organism>
<sequence>MSFRSENEVAQCQVNHSNYSQIEIKGFDENAKLPVCGAVLIVQSIQDPRKRRRSFLTTPENYPIVFDLLKNRFGNDEKFRTTLREQLLLVLTVREEDMIIQKLPDSIVDRIINVNRNTDSWDISVLRRVLRDQLSKLENRKFSPAIYYHDKRLEIAKFPKSQS</sequence>
<reference evidence="2" key="1">
    <citation type="submission" date="2017-02" db="UniProtKB">
        <authorList>
            <consortium name="WormBaseParasite"/>
        </authorList>
    </citation>
    <scope>IDENTIFICATION</scope>
</reference>
<dbReference type="Proteomes" id="UP000046393">
    <property type="component" value="Unplaced"/>
</dbReference>
<protein>
    <submittedName>
        <fullName evidence="2">OmpR/PhoB-type domain-containing protein</fullName>
    </submittedName>
</protein>
<keyword evidence="1" id="KW-1185">Reference proteome</keyword>
<proteinExistence type="predicted"/>